<comment type="caution">
    <text evidence="1">The sequence shown here is derived from an EMBL/GenBank/DDBJ whole genome shotgun (WGS) entry which is preliminary data.</text>
</comment>
<dbReference type="EMBL" id="JALXMO010000055">
    <property type="protein sequence ID" value="MCT1607980.1"/>
    <property type="molecule type" value="Genomic_DNA"/>
</dbReference>
<dbReference type="Proteomes" id="UP001205046">
    <property type="component" value="Unassembled WGS sequence"/>
</dbReference>
<protein>
    <submittedName>
        <fullName evidence="1">Uncharacterized protein</fullName>
    </submittedName>
</protein>
<sequence>MGIGADRQVVRFFPDYADTVLWFQGPVPYDASGLSAELVRDLEVWERFYYEALGPDQEWKSPELASRFTVRGDHLAARVAKELGRRYEVEFQSYEPDVPVHRFRATGPADNMRAAARFDELVQSISAQEQEWVTSVDDHGDTGQGWFAIAGVSGTVYKPG</sequence>
<evidence type="ECO:0000313" key="2">
    <source>
        <dbReference type="Proteomes" id="UP001205046"/>
    </source>
</evidence>
<accession>A0ABT2HTH4</accession>
<reference evidence="1 2" key="1">
    <citation type="submission" date="2022-04" db="EMBL/GenBank/DDBJ databases">
        <title>Human microbiome associated bacterial genomes.</title>
        <authorList>
            <person name="Sandstrom S."/>
            <person name="Salamzade R."/>
            <person name="Kalan L.R."/>
        </authorList>
    </citation>
    <scope>NUCLEOTIDE SEQUENCE [LARGE SCALE GENOMIC DNA]</scope>
    <source>
        <strain evidence="2">p3-SID767</strain>
    </source>
</reference>
<gene>
    <name evidence="1" type="ORF">M3B43_11765</name>
</gene>
<proteinExistence type="predicted"/>
<name>A0ABT2HTH4_9MICC</name>
<keyword evidence="2" id="KW-1185">Reference proteome</keyword>
<evidence type="ECO:0000313" key="1">
    <source>
        <dbReference type="EMBL" id="MCT1607980.1"/>
    </source>
</evidence>
<dbReference type="RefSeq" id="WP_260073822.1">
    <property type="nucleotide sequence ID" value="NZ_JALXMO010000055.1"/>
</dbReference>
<organism evidence="1 2">
    <name type="scientific">Nesterenkonia massiliensis</name>
    <dbReference type="NCBI Taxonomy" id="1232429"/>
    <lineage>
        <taxon>Bacteria</taxon>
        <taxon>Bacillati</taxon>
        <taxon>Actinomycetota</taxon>
        <taxon>Actinomycetes</taxon>
        <taxon>Micrococcales</taxon>
        <taxon>Micrococcaceae</taxon>
        <taxon>Nesterenkonia</taxon>
    </lineage>
</organism>